<dbReference type="InterPro" id="IPR046341">
    <property type="entry name" value="SET_dom_sf"/>
</dbReference>
<evidence type="ECO:0000313" key="4">
    <source>
        <dbReference type="Proteomes" id="UP000235371"/>
    </source>
</evidence>
<evidence type="ECO:0000256" key="1">
    <source>
        <dbReference type="SAM" id="MobiDB-lite"/>
    </source>
</evidence>
<dbReference type="InParanoid" id="A0A2J6SMG1"/>
<proteinExistence type="predicted"/>
<evidence type="ECO:0000259" key="2">
    <source>
        <dbReference type="PROSITE" id="PS50280"/>
    </source>
</evidence>
<dbReference type="OrthoDB" id="265717at2759"/>
<dbReference type="Pfam" id="PF00856">
    <property type="entry name" value="SET"/>
    <property type="match status" value="1"/>
</dbReference>
<dbReference type="STRING" id="1095630.A0A2J6SMG1"/>
<dbReference type="RefSeq" id="XP_024728858.1">
    <property type="nucleotide sequence ID" value="XM_024888190.1"/>
</dbReference>
<dbReference type="InterPro" id="IPR001214">
    <property type="entry name" value="SET_dom"/>
</dbReference>
<dbReference type="PANTHER" id="PTHR47332:SF4">
    <property type="entry name" value="SET DOMAIN-CONTAINING PROTEIN 5"/>
    <property type="match status" value="1"/>
</dbReference>
<dbReference type="CDD" id="cd20071">
    <property type="entry name" value="SET_SMYD"/>
    <property type="match status" value="1"/>
</dbReference>
<feature type="region of interest" description="Disordered" evidence="1">
    <location>
        <begin position="137"/>
        <end position="159"/>
    </location>
</feature>
<feature type="compositionally biased region" description="Polar residues" evidence="1">
    <location>
        <begin position="16"/>
        <end position="36"/>
    </location>
</feature>
<name>A0A2J6SMG1_9HELO</name>
<dbReference type="GeneID" id="36596266"/>
<dbReference type="AlphaFoldDB" id="A0A2J6SMG1"/>
<feature type="domain" description="SET" evidence="2">
    <location>
        <begin position="171"/>
        <end position="312"/>
    </location>
</feature>
<feature type="region of interest" description="Disordered" evidence="1">
    <location>
        <begin position="1"/>
        <end position="103"/>
    </location>
</feature>
<reference evidence="3 4" key="1">
    <citation type="submission" date="2016-04" db="EMBL/GenBank/DDBJ databases">
        <title>A degradative enzymes factory behind the ericoid mycorrhizal symbiosis.</title>
        <authorList>
            <consortium name="DOE Joint Genome Institute"/>
            <person name="Martino E."/>
            <person name="Morin E."/>
            <person name="Grelet G."/>
            <person name="Kuo A."/>
            <person name="Kohler A."/>
            <person name="Daghino S."/>
            <person name="Barry K."/>
            <person name="Choi C."/>
            <person name="Cichocki N."/>
            <person name="Clum A."/>
            <person name="Copeland A."/>
            <person name="Hainaut M."/>
            <person name="Haridas S."/>
            <person name="Labutti K."/>
            <person name="Lindquist E."/>
            <person name="Lipzen A."/>
            <person name="Khouja H.-R."/>
            <person name="Murat C."/>
            <person name="Ohm R."/>
            <person name="Olson A."/>
            <person name="Spatafora J."/>
            <person name="Veneault-Fourrey C."/>
            <person name="Henrissat B."/>
            <person name="Grigoriev I."/>
            <person name="Martin F."/>
            <person name="Perotto S."/>
        </authorList>
    </citation>
    <scope>NUCLEOTIDE SEQUENCE [LARGE SCALE GENOMIC DNA]</scope>
    <source>
        <strain evidence="3 4">E</strain>
    </source>
</reference>
<dbReference type="Proteomes" id="UP000235371">
    <property type="component" value="Unassembled WGS sequence"/>
</dbReference>
<gene>
    <name evidence="3" type="ORF">K444DRAFT_708791</name>
</gene>
<dbReference type="EMBL" id="KZ613912">
    <property type="protein sequence ID" value="PMD51954.1"/>
    <property type="molecule type" value="Genomic_DNA"/>
</dbReference>
<keyword evidence="4" id="KW-1185">Reference proteome</keyword>
<protein>
    <submittedName>
        <fullName evidence="3">SET domain-containing protein</fullName>
    </submittedName>
</protein>
<dbReference type="SMART" id="SM00317">
    <property type="entry name" value="SET"/>
    <property type="match status" value="1"/>
</dbReference>
<dbReference type="Gene3D" id="2.170.270.10">
    <property type="entry name" value="SET domain"/>
    <property type="match status" value="1"/>
</dbReference>
<dbReference type="PANTHER" id="PTHR47332">
    <property type="entry name" value="SET DOMAIN-CONTAINING PROTEIN 5"/>
    <property type="match status" value="1"/>
</dbReference>
<evidence type="ECO:0000313" key="3">
    <source>
        <dbReference type="EMBL" id="PMD51954.1"/>
    </source>
</evidence>
<feature type="compositionally biased region" description="Basic residues" evidence="1">
    <location>
        <begin position="86"/>
        <end position="98"/>
    </location>
</feature>
<dbReference type="PROSITE" id="PS50280">
    <property type="entry name" value="SET"/>
    <property type="match status" value="1"/>
</dbReference>
<accession>A0A2J6SMG1</accession>
<feature type="compositionally biased region" description="Polar residues" evidence="1">
    <location>
        <begin position="46"/>
        <end position="82"/>
    </location>
</feature>
<sequence>MASKKNTATKVKDKLSNSTLVQSSQDEAQAVETSPEVNAGADQEMKTTSNISDLGTAVTNTDTVRSGSESTLDMISPTSAASTKRERNRRKKENAKKRKAEELKNKADEAEVLAGMGTMALNERVLGGAGNGNCLPRLNFSSNGSSSSSSPTESEATEQQTLNMLNNQPGRLWEVKQAGGKGLGVFAIQLIKKGTIIFQEVPLIRGGQDWLDKQAAFMLLPEAKKRDFMALHNQCNCHTSPCQETTLMRIWDVNSFELASIGPGNLGVFKVASRINHACFPNAFRRFTKDGNIVIISSEDIKKGCEITLDYSGACGSSVASRREFLLERYGFYCRCRGCIGNIVEPVDVLLNFIGDIKRPVEVTTTEILGEKTTEELDALAGFKSWHQDLEKYISLFNDHAASILHGSFIRGNDSREVFKDRCRSMVGDWLRANNNFGLSEDVIEKYSIRESLKYEKAADDLFHELQGEVEEAVPPAAPTAVRPAIVVEKGIGQ</sequence>
<feature type="compositionally biased region" description="Low complexity" evidence="1">
    <location>
        <begin position="141"/>
        <end position="150"/>
    </location>
</feature>
<organism evidence="3 4">
    <name type="scientific">Hyaloscypha bicolor E</name>
    <dbReference type="NCBI Taxonomy" id="1095630"/>
    <lineage>
        <taxon>Eukaryota</taxon>
        <taxon>Fungi</taxon>
        <taxon>Dikarya</taxon>
        <taxon>Ascomycota</taxon>
        <taxon>Pezizomycotina</taxon>
        <taxon>Leotiomycetes</taxon>
        <taxon>Helotiales</taxon>
        <taxon>Hyaloscyphaceae</taxon>
        <taxon>Hyaloscypha</taxon>
        <taxon>Hyaloscypha bicolor</taxon>
    </lineage>
</organism>
<dbReference type="InterPro" id="IPR053185">
    <property type="entry name" value="SET_domain_protein"/>
</dbReference>
<dbReference type="SUPFAM" id="SSF82199">
    <property type="entry name" value="SET domain"/>
    <property type="match status" value="1"/>
</dbReference>